<comment type="caution">
    <text evidence="1">The sequence shown here is derived from an EMBL/GenBank/DDBJ whole genome shotgun (WGS) entry which is preliminary data.</text>
</comment>
<dbReference type="GO" id="GO:0005975">
    <property type="term" value="P:carbohydrate metabolic process"/>
    <property type="evidence" value="ECO:0007669"/>
    <property type="project" value="InterPro"/>
</dbReference>
<evidence type="ECO:0000313" key="3">
    <source>
        <dbReference type="Proteomes" id="UP000003490"/>
    </source>
</evidence>
<dbReference type="eggNOG" id="COG2017">
    <property type="taxonomic scope" value="Bacteria"/>
</dbReference>
<protein>
    <submittedName>
        <fullName evidence="1">Aldose 1-epimerase</fullName>
    </submittedName>
</protein>
<accession>A7VQ30</accession>
<dbReference type="InterPro" id="IPR014718">
    <property type="entry name" value="GH-type_carb-bd"/>
</dbReference>
<dbReference type="AlphaFoldDB" id="A7VQ30"/>
<dbReference type="InterPro" id="IPR011013">
    <property type="entry name" value="Gal_mutarotase_sf_dom"/>
</dbReference>
<dbReference type="InterPro" id="IPR008183">
    <property type="entry name" value="Aldose_1/G6P_1-epimerase"/>
</dbReference>
<dbReference type="GO" id="GO:0016853">
    <property type="term" value="F:isomerase activity"/>
    <property type="evidence" value="ECO:0007669"/>
    <property type="project" value="InterPro"/>
</dbReference>
<dbReference type="EMBL" id="NOXF01000007">
    <property type="protein sequence ID" value="PEQ24163.1"/>
    <property type="molecule type" value="Genomic_DNA"/>
</dbReference>
<dbReference type="SUPFAM" id="SSF74650">
    <property type="entry name" value="Galactose mutarotase-like"/>
    <property type="match status" value="1"/>
</dbReference>
<organism evidence="1 3">
    <name type="scientific">[Clostridium] leptum DSM 753</name>
    <dbReference type="NCBI Taxonomy" id="428125"/>
    <lineage>
        <taxon>Bacteria</taxon>
        <taxon>Bacillati</taxon>
        <taxon>Bacillota</taxon>
        <taxon>Clostridia</taxon>
        <taxon>Eubacteriales</taxon>
        <taxon>Oscillospiraceae</taxon>
        <taxon>Oscillospiraceae incertae sedis</taxon>
    </lineage>
</organism>
<gene>
    <name evidence="2" type="ORF">CH238_09760</name>
    <name evidence="1" type="ORF">CLOLEP_00657</name>
</gene>
<reference evidence="1 3" key="2">
    <citation type="submission" date="2007-08" db="EMBL/GenBank/DDBJ databases">
        <authorList>
            <person name="Fulton L."/>
            <person name="Clifton S."/>
            <person name="Fulton B."/>
            <person name="Xu J."/>
            <person name="Minx P."/>
            <person name="Pepin K.H."/>
            <person name="Johnson M."/>
            <person name="Thiruvilangam P."/>
            <person name="Bhonagiri V."/>
            <person name="Nash W.E."/>
            <person name="Wang C."/>
            <person name="Mardis E.R."/>
            <person name="Wilson R.K."/>
        </authorList>
    </citation>
    <scope>NUCLEOTIDE SEQUENCE [LARGE SCALE GENOMIC DNA]</scope>
    <source>
        <strain evidence="1 3">DSM 753</strain>
    </source>
</reference>
<reference evidence="2 4" key="3">
    <citation type="submission" date="2017-07" db="EMBL/GenBank/DDBJ databases">
        <title>Prevalence of linear plasmids in Cutibacterium (Propionibacterium) acnes isolates obtained from prostatic tissue.</title>
        <authorList>
            <person name="Davidsson S."/>
            <person name="Carlsson J."/>
            <person name="Molling P."/>
            <person name="Andren O."/>
            <person name="Andersson S.-O."/>
            <person name="Brzuszkiewicz E."/>
            <person name="Poehlein A."/>
            <person name="Al-Zeer M."/>
            <person name="Brinkmann V."/>
            <person name="Scavenius C."/>
            <person name="Nazipi S."/>
            <person name="Soderquist B."/>
            <person name="Bruggemann H."/>
        </authorList>
    </citation>
    <scope>NUCLEOTIDE SEQUENCE [LARGE SCALE GENOMIC DNA]</scope>
    <source>
        <strain evidence="2 4">DSM 753</strain>
    </source>
</reference>
<dbReference type="GO" id="GO:0030246">
    <property type="term" value="F:carbohydrate binding"/>
    <property type="evidence" value="ECO:0007669"/>
    <property type="project" value="InterPro"/>
</dbReference>
<evidence type="ECO:0000313" key="1">
    <source>
        <dbReference type="EMBL" id="EDO62535.1"/>
    </source>
</evidence>
<evidence type="ECO:0000313" key="4">
    <source>
        <dbReference type="Proteomes" id="UP000220611"/>
    </source>
</evidence>
<dbReference type="CDD" id="cd01081">
    <property type="entry name" value="Aldose_epim"/>
    <property type="match status" value="1"/>
</dbReference>
<proteinExistence type="predicted"/>
<dbReference type="Gene3D" id="2.70.98.10">
    <property type="match status" value="1"/>
</dbReference>
<dbReference type="HOGENOM" id="CLU_052486_2_0_9"/>
<keyword evidence="4" id="KW-1185">Reference proteome</keyword>
<name>A7VQ30_9FIRM</name>
<dbReference type="OrthoDB" id="9795355at2"/>
<dbReference type="EMBL" id="ABCB02000014">
    <property type="protein sequence ID" value="EDO62535.1"/>
    <property type="molecule type" value="Genomic_DNA"/>
</dbReference>
<evidence type="ECO:0000313" key="2">
    <source>
        <dbReference type="EMBL" id="PEQ24163.1"/>
    </source>
</evidence>
<dbReference type="Proteomes" id="UP000220611">
    <property type="component" value="Unassembled WGS sequence"/>
</dbReference>
<sequence length="283" mass="31986">MKLKQLALRSGRWEAAVAPDFGANLTKLAYDGFPILRSPEREEELLSKSRYVYGNPLLLPPNRTKDGSFCFEGRSYSLPVNEPERSNHLHGLFTDAPFRVVKHTASELICSYRNRGERFPFCFTIAFYYTISESGLLVKIDIRNDGAEPMPLAMGFHTTFTEPDRFSVPLGKRWERDKRYLPTGRLMELNGKEKQITQGCRPDGAPLTGYFTAAGHRVVIGDYQMETSGQFDQWVLFNGGGGQGYLCVEPQIGAVNGLNLPDGCRRLESGRIEQCWLRFSKNL</sequence>
<reference evidence="1 3" key="1">
    <citation type="submission" date="2007-08" db="EMBL/GenBank/DDBJ databases">
        <title>Draft genome sequence of Clostridium leptum (DSM 753).</title>
        <authorList>
            <person name="Sudarsanam P."/>
            <person name="Ley R."/>
            <person name="Guruge J."/>
            <person name="Turnbaugh P.J."/>
            <person name="Mahowald M."/>
            <person name="Liep D."/>
            <person name="Gordon J."/>
        </authorList>
    </citation>
    <scope>NUCLEOTIDE SEQUENCE [LARGE SCALE GENOMIC DNA]</scope>
    <source>
        <strain evidence="1 3">DSM 753</strain>
    </source>
</reference>
<dbReference type="Proteomes" id="UP000003490">
    <property type="component" value="Unassembled WGS sequence"/>
</dbReference>
<dbReference type="Pfam" id="PF01263">
    <property type="entry name" value="Aldose_epim"/>
    <property type="match status" value="1"/>
</dbReference>